<keyword evidence="1" id="KW-1133">Transmembrane helix</keyword>
<keyword evidence="3" id="KW-1185">Reference proteome</keyword>
<reference evidence="2 3" key="1">
    <citation type="submission" date="2023-03" db="EMBL/GenBank/DDBJ databases">
        <authorList>
            <person name="Mo P."/>
        </authorList>
    </citation>
    <scope>NUCLEOTIDE SEQUENCE [LARGE SCALE GENOMIC DNA]</scope>
    <source>
        <strain evidence="2 3">HUAS 5</strain>
    </source>
</reference>
<keyword evidence="1" id="KW-0472">Membrane</keyword>
<evidence type="ECO:0000313" key="3">
    <source>
        <dbReference type="Proteomes" id="UP001216440"/>
    </source>
</evidence>
<feature type="transmembrane region" description="Helical" evidence="1">
    <location>
        <begin position="7"/>
        <end position="28"/>
    </location>
</feature>
<accession>A0ABY8K5I9</accession>
<protein>
    <recommendedName>
        <fullName evidence="4">DUF3592 domain-containing protein</fullName>
    </recommendedName>
</protein>
<dbReference type="EMBL" id="CP121682">
    <property type="protein sequence ID" value="WGD42025.1"/>
    <property type="molecule type" value="Genomic_DNA"/>
</dbReference>
<name>A0ABY8K5I9_9ACTN</name>
<sequence length="145" mass="15587">MTKERGLTITVYSMIAVLCAAATVWTVITGLARLDLLGNAMQVQITECHREDGARNTSHTVCSGPQVGTDAAHTVKVRYDGHSGEVVRVRQKPWGSYEAVETGLVSWGIWVLMPVLPLMGTAAAGAFTVREIRRARYGTPTGSAT</sequence>
<evidence type="ECO:0000313" key="2">
    <source>
        <dbReference type="EMBL" id="WGD42025.1"/>
    </source>
</evidence>
<dbReference type="Proteomes" id="UP001216440">
    <property type="component" value="Chromosome"/>
</dbReference>
<organism evidence="2 3">
    <name type="scientific">Streptomyces cathayae</name>
    <dbReference type="NCBI Taxonomy" id="3031124"/>
    <lineage>
        <taxon>Bacteria</taxon>
        <taxon>Bacillati</taxon>
        <taxon>Actinomycetota</taxon>
        <taxon>Actinomycetes</taxon>
        <taxon>Kitasatosporales</taxon>
        <taxon>Streptomycetaceae</taxon>
        <taxon>Streptomyces</taxon>
    </lineage>
</organism>
<evidence type="ECO:0008006" key="4">
    <source>
        <dbReference type="Google" id="ProtNLM"/>
    </source>
</evidence>
<keyword evidence="1" id="KW-0812">Transmembrane</keyword>
<proteinExistence type="predicted"/>
<dbReference type="RefSeq" id="WP_279335085.1">
    <property type="nucleotide sequence ID" value="NZ_CP121682.1"/>
</dbReference>
<gene>
    <name evidence="2" type="ORF">PYS65_18680</name>
</gene>
<evidence type="ECO:0000256" key="1">
    <source>
        <dbReference type="SAM" id="Phobius"/>
    </source>
</evidence>
<feature type="transmembrane region" description="Helical" evidence="1">
    <location>
        <begin position="107"/>
        <end position="129"/>
    </location>
</feature>